<name>A0A067M668_BOTB1</name>
<dbReference type="Proteomes" id="UP000027195">
    <property type="component" value="Unassembled WGS sequence"/>
</dbReference>
<sequence>MSSETPGPTKPSHAPFDSMAQAPFTYLNLSTPENIHEKTRVLRAMVAMMAPCPQRVLLIHTLAHLYSRSNPGFHHSKSYPSYPTSLYEWEVVKSGARRAAGIGGFNDCWKGVFLGRYKVAMKCARSYVPGHIARKVRPAIQRPSS</sequence>
<keyword evidence="2" id="KW-1185">Reference proteome</keyword>
<dbReference type="InParanoid" id="A0A067M668"/>
<gene>
    <name evidence="1" type="ORF">BOTBODRAFT_36479</name>
</gene>
<protein>
    <submittedName>
        <fullName evidence="1">Uncharacterized protein</fullName>
    </submittedName>
</protein>
<evidence type="ECO:0000313" key="2">
    <source>
        <dbReference type="Proteomes" id="UP000027195"/>
    </source>
</evidence>
<evidence type="ECO:0000313" key="1">
    <source>
        <dbReference type="EMBL" id="KDQ10205.1"/>
    </source>
</evidence>
<dbReference type="EMBL" id="KL198070">
    <property type="protein sequence ID" value="KDQ10205.1"/>
    <property type="molecule type" value="Genomic_DNA"/>
</dbReference>
<dbReference type="AlphaFoldDB" id="A0A067M668"/>
<dbReference type="HOGENOM" id="CLU_1786544_0_0_1"/>
<organism evidence="1 2">
    <name type="scientific">Botryobasidium botryosum (strain FD-172 SS1)</name>
    <dbReference type="NCBI Taxonomy" id="930990"/>
    <lineage>
        <taxon>Eukaryota</taxon>
        <taxon>Fungi</taxon>
        <taxon>Dikarya</taxon>
        <taxon>Basidiomycota</taxon>
        <taxon>Agaricomycotina</taxon>
        <taxon>Agaricomycetes</taxon>
        <taxon>Cantharellales</taxon>
        <taxon>Botryobasidiaceae</taxon>
        <taxon>Botryobasidium</taxon>
    </lineage>
</organism>
<accession>A0A067M668</accession>
<proteinExistence type="predicted"/>
<reference evidence="2" key="1">
    <citation type="journal article" date="2014" name="Proc. Natl. Acad. Sci. U.S.A.">
        <title>Extensive sampling of basidiomycete genomes demonstrates inadequacy of the white-rot/brown-rot paradigm for wood decay fungi.</title>
        <authorList>
            <person name="Riley R."/>
            <person name="Salamov A.A."/>
            <person name="Brown D.W."/>
            <person name="Nagy L.G."/>
            <person name="Floudas D."/>
            <person name="Held B.W."/>
            <person name="Levasseur A."/>
            <person name="Lombard V."/>
            <person name="Morin E."/>
            <person name="Otillar R."/>
            <person name="Lindquist E.A."/>
            <person name="Sun H."/>
            <person name="LaButti K.M."/>
            <person name="Schmutz J."/>
            <person name="Jabbour D."/>
            <person name="Luo H."/>
            <person name="Baker S.E."/>
            <person name="Pisabarro A.G."/>
            <person name="Walton J.D."/>
            <person name="Blanchette R.A."/>
            <person name="Henrissat B."/>
            <person name="Martin F."/>
            <person name="Cullen D."/>
            <person name="Hibbett D.S."/>
            <person name="Grigoriev I.V."/>
        </authorList>
    </citation>
    <scope>NUCLEOTIDE SEQUENCE [LARGE SCALE GENOMIC DNA]</scope>
    <source>
        <strain evidence="2">FD-172 SS1</strain>
    </source>
</reference>